<feature type="chain" id="PRO_5012588695" description="Structural polyprotein" evidence="2">
    <location>
        <begin position="20"/>
        <end position="218"/>
    </location>
</feature>
<organism evidence="3 4">
    <name type="scientific">Nicotiana attenuata</name>
    <name type="common">Coyote tobacco</name>
    <dbReference type="NCBI Taxonomy" id="49451"/>
    <lineage>
        <taxon>Eukaryota</taxon>
        <taxon>Viridiplantae</taxon>
        <taxon>Streptophyta</taxon>
        <taxon>Embryophyta</taxon>
        <taxon>Tracheophyta</taxon>
        <taxon>Spermatophyta</taxon>
        <taxon>Magnoliopsida</taxon>
        <taxon>eudicotyledons</taxon>
        <taxon>Gunneridae</taxon>
        <taxon>Pentapetalae</taxon>
        <taxon>asterids</taxon>
        <taxon>lamiids</taxon>
        <taxon>Solanales</taxon>
        <taxon>Solanaceae</taxon>
        <taxon>Nicotianoideae</taxon>
        <taxon>Nicotianeae</taxon>
        <taxon>Nicotiana</taxon>
    </lineage>
</organism>
<dbReference type="PANTHER" id="PTHR36336">
    <property type="entry name" value="OS09G0560400 PROTEIN"/>
    <property type="match status" value="1"/>
</dbReference>
<evidence type="ECO:0000256" key="2">
    <source>
        <dbReference type="SAM" id="SignalP"/>
    </source>
</evidence>
<sequence>MDSPFSPAILLFIFLLVSSSPNPSVGLDAISTEQREEGIVSIGRRHLMSFKETPIGTNITYDCSPSGPCVPCTYSEKNDEKYRCSETGYRIPFKCVEIKASSKEVNSNKGKKNRSAVEDTYAAVRPHVMKHNEQALTSSVRERILLDDSSTSKSGSHTYVTYRSCVLSVNEEKLSVLGFEVLMLGLLIVSGSTIYFRKRRAAAAPGAGPVRLPANSRF</sequence>
<keyword evidence="2" id="KW-0732">Signal</keyword>
<proteinExistence type="predicted"/>
<dbReference type="PANTHER" id="PTHR36336:SF1">
    <property type="entry name" value="OS09G0560400 PROTEIN"/>
    <property type="match status" value="1"/>
</dbReference>
<dbReference type="OMA" id="DEERYHC"/>
<accession>A0A1J6IR74</accession>
<dbReference type="EMBL" id="MJEQ01037192">
    <property type="protein sequence ID" value="OIS97656.1"/>
    <property type="molecule type" value="Genomic_DNA"/>
</dbReference>
<keyword evidence="1" id="KW-0812">Transmembrane</keyword>
<feature type="signal peptide" evidence="2">
    <location>
        <begin position="1"/>
        <end position="19"/>
    </location>
</feature>
<evidence type="ECO:0000313" key="3">
    <source>
        <dbReference type="EMBL" id="OIS97656.1"/>
    </source>
</evidence>
<keyword evidence="1" id="KW-0472">Membrane</keyword>
<dbReference type="Proteomes" id="UP000187609">
    <property type="component" value="Unassembled WGS sequence"/>
</dbReference>
<dbReference type="Gramene" id="OIS97656">
    <property type="protein sequence ID" value="OIS97656"/>
    <property type="gene ID" value="A4A49_04334"/>
</dbReference>
<dbReference type="OrthoDB" id="2019675at2759"/>
<evidence type="ECO:0000313" key="4">
    <source>
        <dbReference type="Proteomes" id="UP000187609"/>
    </source>
</evidence>
<comment type="caution">
    <text evidence="3">The sequence shown here is derived from an EMBL/GenBank/DDBJ whole genome shotgun (WGS) entry which is preliminary data.</text>
</comment>
<dbReference type="KEGG" id="nau:109233049"/>
<dbReference type="STRING" id="49451.A0A1J6IR74"/>
<keyword evidence="4" id="KW-1185">Reference proteome</keyword>
<reference evidence="3" key="1">
    <citation type="submission" date="2016-11" db="EMBL/GenBank/DDBJ databases">
        <title>The genome of Nicotiana attenuata.</title>
        <authorList>
            <person name="Xu S."/>
            <person name="Brockmoeller T."/>
            <person name="Gaquerel E."/>
            <person name="Navarro A."/>
            <person name="Kuhl H."/>
            <person name="Gase K."/>
            <person name="Ling Z."/>
            <person name="Zhou W."/>
            <person name="Kreitzer C."/>
            <person name="Stanke M."/>
            <person name="Tang H."/>
            <person name="Lyons E."/>
            <person name="Pandey P."/>
            <person name="Pandey S.P."/>
            <person name="Timmermann B."/>
            <person name="Baldwin I.T."/>
        </authorList>
    </citation>
    <scope>NUCLEOTIDE SEQUENCE [LARGE SCALE GENOMIC DNA]</scope>
    <source>
        <strain evidence="3">UT</strain>
    </source>
</reference>
<feature type="transmembrane region" description="Helical" evidence="1">
    <location>
        <begin position="174"/>
        <end position="196"/>
    </location>
</feature>
<evidence type="ECO:0008006" key="5">
    <source>
        <dbReference type="Google" id="ProtNLM"/>
    </source>
</evidence>
<name>A0A1J6IR74_NICAT</name>
<protein>
    <recommendedName>
        <fullName evidence="5">Structural polyprotein</fullName>
    </recommendedName>
</protein>
<evidence type="ECO:0000256" key="1">
    <source>
        <dbReference type="SAM" id="Phobius"/>
    </source>
</evidence>
<keyword evidence="1" id="KW-1133">Transmembrane helix</keyword>
<dbReference type="AlphaFoldDB" id="A0A1J6IR74"/>
<gene>
    <name evidence="3" type="ORF">A4A49_04334</name>
</gene>